<feature type="region of interest" description="Disordered" evidence="17">
    <location>
        <begin position="485"/>
        <end position="558"/>
    </location>
</feature>
<dbReference type="FunFam" id="2.20.70.10:FF:000014">
    <property type="entry name" value="E3 ubiquitin-protein ligase SMURF1"/>
    <property type="match status" value="1"/>
</dbReference>
<name>A0A8K0GHS1_IGNLU</name>
<evidence type="ECO:0000256" key="16">
    <source>
        <dbReference type="PROSITE-ProRule" id="PRU00104"/>
    </source>
</evidence>
<dbReference type="InterPro" id="IPR001202">
    <property type="entry name" value="WW_dom"/>
</dbReference>
<dbReference type="EMBL" id="VTPC01000607">
    <property type="protein sequence ID" value="KAF2905070.1"/>
    <property type="molecule type" value="Genomic_DNA"/>
</dbReference>
<dbReference type="UniPathway" id="UPA00143"/>
<protein>
    <recommendedName>
        <fullName evidence="11">E3 ubiquitin-protein ligase SMURF1</fullName>
        <ecNumber evidence="4">2.3.2.26</ecNumber>
    </recommendedName>
    <alternativeName>
        <fullName evidence="12">HECT-type E3 ubiquitin transferase SMURF1</fullName>
    </alternativeName>
    <alternativeName>
        <fullName evidence="13">SMAD ubiquitination regulatory factor 1</fullName>
    </alternativeName>
    <alternativeName>
        <fullName evidence="14">SMAD-specific E3 ubiquitin-protein ligase 1</fullName>
    </alternativeName>
</protein>
<dbReference type="SMART" id="SM00119">
    <property type="entry name" value="HECTc"/>
    <property type="match status" value="1"/>
</dbReference>
<feature type="domain" description="HECT" evidence="20">
    <location>
        <begin position="613"/>
        <end position="950"/>
    </location>
</feature>
<dbReference type="PIRSF" id="PIRSF001569">
    <property type="entry name" value="E3_ub_ligase_SMURF1"/>
    <property type="match status" value="1"/>
</dbReference>
<dbReference type="Gene3D" id="2.60.40.150">
    <property type="entry name" value="C2 domain"/>
    <property type="match status" value="1"/>
</dbReference>
<keyword evidence="8" id="KW-0221">Differentiation</keyword>
<dbReference type="InterPro" id="IPR036020">
    <property type="entry name" value="WW_dom_sf"/>
</dbReference>
<dbReference type="SMART" id="SM00239">
    <property type="entry name" value="C2"/>
    <property type="match status" value="1"/>
</dbReference>
<accession>A0A8K0GHS1</accession>
<proteinExistence type="predicted"/>
<evidence type="ECO:0000256" key="12">
    <source>
        <dbReference type="ARBA" id="ARBA00079482"/>
    </source>
</evidence>
<keyword evidence="22" id="KW-1185">Reference proteome</keyword>
<sequence>MSNSTPAYRRNGAQKVRLTILCARNLIRKDLFRLPDPFAKISVDGSGQCHSTETVKNTVDPKWNSHYDLYIGKTDNITISVWNHRKIHKKQGGGFLGCVRIVNSLIQRLKDTGYQRLDLCKASQDDSEPVKGQIIISLLSRDGPSNGTPLAVVGPLGELRGPSNHDAFAEQDGLPPGWEERQTSSGRLYYVNHITRTTQWLKPQITNKNRTHLTNGNMCSNNNINPSNNNNKPENRTHENFNNVNEVRSTSGNVTKPSCSASNAENDNANASSIPVSPISENDRRNLTPKSPYPSSTSSAVISAPNNISCNAPNANGNVTDTVASNNNNNAHKSDHGDGNGNNRAQSARSALRDKRQRSTEERRTENGGRRRSGRNRNSLNSIHASQHNETAKLDLPPGYELRTTQQGQVYFYHIPTGVSTWHDPRIPKDLALHGINSDHLGQLPPGWEMRQTSSGRVYFVDHNNRTTQFTDPRLNAQILHNILHKETPASNTSSTTTTTTTTPTTSTSVNSSSSTTNATTTVINTSSSSSTQQPTTSATPLSPRNRIDNSDLPQGLLNDSELLPKYKRDLVGKLRALRVELNALQPQSGHCRLEVSRNEVFEESYRLIMKMRPKDMRKRLMVKFRGEEGLDYGGVAREWLHLLSREMLNPQYGLFQYSREDHYTLQINPDSAINPEHLSYFHFVGRVLGIAVFHNHQLEGGFTTPFYKQLLNKPITLQDIEGVDPELHRSLTWILENNIDGLLDTTFSVENNSFGVIKVHELKPGGASISVTEENKREYVKLYVNYRFMRGIEQQFLALQKGFIELIPTALLRPFDERELELVISGIGSIDINDWKSNTRLKHCTPETPVVQWFWQVVESYSEEMRARLLQFVTGSSRVPLQGFRALQGSTGAAGPRLFTIHCVEVSPQNLPKAHTCFNRIDIPPYDSYQVLCDKLTQAVEETCGFAVE</sequence>
<evidence type="ECO:0000256" key="6">
    <source>
        <dbReference type="ARBA" id="ARBA00022679"/>
    </source>
</evidence>
<dbReference type="PROSITE" id="PS50237">
    <property type="entry name" value="HECT"/>
    <property type="match status" value="1"/>
</dbReference>
<feature type="domain" description="WW" evidence="19">
    <location>
        <begin position="442"/>
        <end position="475"/>
    </location>
</feature>
<evidence type="ECO:0000259" key="19">
    <source>
        <dbReference type="PROSITE" id="PS50020"/>
    </source>
</evidence>
<dbReference type="PANTHER" id="PTHR11254">
    <property type="entry name" value="HECT DOMAIN UBIQUITIN-PROTEIN LIGASE"/>
    <property type="match status" value="1"/>
</dbReference>
<evidence type="ECO:0000256" key="8">
    <source>
        <dbReference type="ARBA" id="ARBA00022782"/>
    </source>
</evidence>
<feature type="compositionally biased region" description="Polar residues" evidence="17">
    <location>
        <begin position="205"/>
        <end position="214"/>
    </location>
</feature>
<dbReference type="AlphaFoldDB" id="A0A8K0GHS1"/>
<dbReference type="Gene3D" id="3.90.1750.10">
    <property type="entry name" value="Hect, E3 ligase catalytic domains"/>
    <property type="match status" value="1"/>
</dbReference>
<dbReference type="FunFam" id="2.20.70.10:FF:000017">
    <property type="entry name" value="E3 ubiquitin-protein ligase"/>
    <property type="match status" value="1"/>
</dbReference>
<keyword evidence="6" id="KW-0808">Transferase</keyword>
<feature type="domain" description="WW" evidence="19">
    <location>
        <begin position="394"/>
        <end position="427"/>
    </location>
</feature>
<dbReference type="InterPro" id="IPR024928">
    <property type="entry name" value="E3_ub_ligase_SMURF1"/>
</dbReference>
<dbReference type="CDD" id="cd00078">
    <property type="entry name" value="HECTc"/>
    <property type="match status" value="1"/>
</dbReference>
<feature type="active site" description="Glycyl thioester intermediate" evidence="15 16">
    <location>
        <position position="918"/>
    </location>
</feature>
<dbReference type="PROSITE" id="PS50004">
    <property type="entry name" value="C2"/>
    <property type="match status" value="1"/>
</dbReference>
<feature type="compositionally biased region" description="Polar residues" evidence="17">
    <location>
        <begin position="240"/>
        <end position="259"/>
    </location>
</feature>
<dbReference type="Gene3D" id="2.20.70.10">
    <property type="match status" value="3"/>
</dbReference>
<dbReference type="Pfam" id="PF00168">
    <property type="entry name" value="C2"/>
    <property type="match status" value="1"/>
</dbReference>
<dbReference type="InterPro" id="IPR000569">
    <property type="entry name" value="HECT_dom"/>
</dbReference>
<feature type="region of interest" description="Disordered" evidence="17">
    <location>
        <begin position="205"/>
        <end position="398"/>
    </location>
</feature>
<dbReference type="SMART" id="SM00456">
    <property type="entry name" value="WW"/>
    <property type="match status" value="3"/>
</dbReference>
<dbReference type="GO" id="GO:0007398">
    <property type="term" value="P:ectoderm development"/>
    <property type="evidence" value="ECO:0007669"/>
    <property type="project" value="UniProtKB-ARBA"/>
</dbReference>
<feature type="compositionally biased region" description="Low complexity" evidence="17">
    <location>
        <begin position="215"/>
        <end position="232"/>
    </location>
</feature>
<dbReference type="PROSITE" id="PS01159">
    <property type="entry name" value="WW_DOMAIN_1"/>
    <property type="match status" value="2"/>
</dbReference>
<dbReference type="Pfam" id="PF00632">
    <property type="entry name" value="HECT"/>
    <property type="match status" value="1"/>
</dbReference>
<dbReference type="GO" id="GO:0016567">
    <property type="term" value="P:protein ubiquitination"/>
    <property type="evidence" value="ECO:0007669"/>
    <property type="project" value="UniProtKB-UniPathway"/>
</dbReference>
<dbReference type="InterPro" id="IPR000008">
    <property type="entry name" value="C2_dom"/>
</dbReference>
<evidence type="ECO:0000256" key="10">
    <source>
        <dbReference type="ARBA" id="ARBA00023136"/>
    </source>
</evidence>
<feature type="compositionally biased region" description="Low complexity" evidence="17">
    <location>
        <begin position="289"/>
        <end position="305"/>
    </location>
</feature>
<feature type="compositionally biased region" description="Basic and acidic residues" evidence="17">
    <location>
        <begin position="351"/>
        <end position="369"/>
    </location>
</feature>
<dbReference type="GO" id="GO:0043161">
    <property type="term" value="P:proteasome-mediated ubiquitin-dependent protein catabolic process"/>
    <property type="evidence" value="ECO:0007669"/>
    <property type="project" value="TreeGrafter"/>
</dbReference>
<dbReference type="GO" id="GO:0030154">
    <property type="term" value="P:cell differentiation"/>
    <property type="evidence" value="ECO:0007669"/>
    <property type="project" value="UniProtKB-KW"/>
</dbReference>
<feature type="compositionally biased region" description="Polar residues" evidence="17">
    <location>
        <begin position="306"/>
        <end position="331"/>
    </location>
</feature>
<dbReference type="CDD" id="cd08382">
    <property type="entry name" value="C2_Smurf-like"/>
    <property type="match status" value="1"/>
</dbReference>
<evidence type="ECO:0000256" key="2">
    <source>
        <dbReference type="ARBA" id="ARBA00004413"/>
    </source>
</evidence>
<dbReference type="GO" id="GO:0030514">
    <property type="term" value="P:negative regulation of BMP signaling pathway"/>
    <property type="evidence" value="ECO:0007669"/>
    <property type="project" value="TreeGrafter"/>
</dbReference>
<dbReference type="FunFam" id="3.30.2160.10:FF:000001">
    <property type="entry name" value="E3 ubiquitin-protein ligase NEDD4-like"/>
    <property type="match status" value="1"/>
</dbReference>
<feature type="compositionally biased region" description="Low complexity" evidence="17">
    <location>
        <begin position="260"/>
        <end position="273"/>
    </location>
</feature>
<dbReference type="Gene3D" id="3.30.2410.10">
    <property type="entry name" value="Hect, E3 ligase catalytic domain"/>
    <property type="match status" value="1"/>
</dbReference>
<dbReference type="PANTHER" id="PTHR11254:SF395">
    <property type="entry name" value="E3 UBIQUITIN-PROTEIN LIGASE SMURF1"/>
    <property type="match status" value="1"/>
</dbReference>
<comment type="subcellular location">
    <subcellularLocation>
        <location evidence="2">Cell membrane</location>
        <topology evidence="2">Peripheral membrane protein</topology>
        <orientation evidence="2">Cytoplasmic side</orientation>
    </subcellularLocation>
</comment>
<evidence type="ECO:0000259" key="18">
    <source>
        <dbReference type="PROSITE" id="PS50004"/>
    </source>
</evidence>
<keyword evidence="7" id="KW-0677">Repeat</keyword>
<dbReference type="GO" id="GO:0005886">
    <property type="term" value="C:plasma membrane"/>
    <property type="evidence" value="ECO:0007669"/>
    <property type="project" value="UniProtKB-SubCell"/>
</dbReference>
<evidence type="ECO:0000256" key="14">
    <source>
        <dbReference type="ARBA" id="ARBA00082741"/>
    </source>
</evidence>
<comment type="caution">
    <text evidence="21">The sequence shown here is derived from an EMBL/GenBank/DDBJ whole genome shotgun (WGS) entry which is preliminary data.</text>
</comment>
<dbReference type="EC" id="2.3.2.26" evidence="4"/>
<evidence type="ECO:0000256" key="13">
    <source>
        <dbReference type="ARBA" id="ARBA00082688"/>
    </source>
</evidence>
<dbReference type="OrthoDB" id="423283at2759"/>
<keyword evidence="9 16" id="KW-0833">Ubl conjugation pathway</keyword>
<dbReference type="GO" id="GO:0061630">
    <property type="term" value="F:ubiquitin protein ligase activity"/>
    <property type="evidence" value="ECO:0007669"/>
    <property type="project" value="UniProtKB-EC"/>
</dbReference>
<evidence type="ECO:0000256" key="5">
    <source>
        <dbReference type="ARBA" id="ARBA00022475"/>
    </source>
</evidence>
<dbReference type="GO" id="GO:0005737">
    <property type="term" value="C:cytoplasm"/>
    <property type="evidence" value="ECO:0007669"/>
    <property type="project" value="TreeGrafter"/>
</dbReference>
<dbReference type="Gene3D" id="3.30.2160.10">
    <property type="entry name" value="Hect, E3 ligase catalytic domain"/>
    <property type="match status" value="1"/>
</dbReference>
<evidence type="ECO:0000256" key="15">
    <source>
        <dbReference type="PIRSR" id="PIRSR001569-1"/>
    </source>
</evidence>
<evidence type="ECO:0000256" key="17">
    <source>
        <dbReference type="SAM" id="MobiDB-lite"/>
    </source>
</evidence>
<evidence type="ECO:0000256" key="9">
    <source>
        <dbReference type="ARBA" id="ARBA00022786"/>
    </source>
</evidence>
<feature type="domain" description="WW" evidence="19">
    <location>
        <begin position="172"/>
        <end position="205"/>
    </location>
</feature>
<comment type="pathway">
    <text evidence="3">Protein modification; protein ubiquitination.</text>
</comment>
<evidence type="ECO:0000313" key="22">
    <source>
        <dbReference type="Proteomes" id="UP000801492"/>
    </source>
</evidence>
<dbReference type="SUPFAM" id="SSF49562">
    <property type="entry name" value="C2 domain (Calcium/lipid-binding domain, CaLB)"/>
    <property type="match status" value="1"/>
</dbReference>
<keyword evidence="5" id="KW-1003">Cell membrane</keyword>
<feature type="domain" description="C2" evidence="18">
    <location>
        <begin position="1"/>
        <end position="121"/>
    </location>
</feature>
<dbReference type="InterPro" id="IPR050409">
    <property type="entry name" value="E3_ubiq-protein_ligase"/>
</dbReference>
<feature type="compositionally biased region" description="Polar residues" evidence="17">
    <location>
        <begin position="380"/>
        <end position="389"/>
    </location>
</feature>
<dbReference type="Pfam" id="PF00397">
    <property type="entry name" value="WW"/>
    <property type="match status" value="3"/>
</dbReference>
<dbReference type="InterPro" id="IPR035892">
    <property type="entry name" value="C2_domain_sf"/>
</dbReference>
<dbReference type="FunFam" id="3.90.1750.10:FF:000079">
    <property type="entry name" value="E3 ubiquitin-protein ligase"/>
    <property type="match status" value="1"/>
</dbReference>
<dbReference type="PROSITE" id="PS50020">
    <property type="entry name" value="WW_DOMAIN_2"/>
    <property type="match status" value="3"/>
</dbReference>
<dbReference type="FunFam" id="3.30.2410.10:FF:000014">
    <property type="entry name" value="E3 ubiquitin-protein ligase SMURF1"/>
    <property type="match status" value="1"/>
</dbReference>
<comment type="catalytic activity">
    <reaction evidence="1">
        <text>S-ubiquitinyl-[E2 ubiquitin-conjugating enzyme]-L-cysteine + [acceptor protein]-L-lysine = [E2 ubiquitin-conjugating enzyme]-L-cysteine + N(6)-ubiquitinyl-[acceptor protein]-L-lysine.</text>
        <dbReference type="EC" id="2.3.2.26"/>
    </reaction>
</comment>
<keyword evidence="10" id="KW-0472">Membrane</keyword>
<evidence type="ECO:0000256" key="1">
    <source>
        <dbReference type="ARBA" id="ARBA00000885"/>
    </source>
</evidence>
<dbReference type="SUPFAM" id="SSF51045">
    <property type="entry name" value="WW domain"/>
    <property type="match status" value="3"/>
</dbReference>
<evidence type="ECO:0000256" key="3">
    <source>
        <dbReference type="ARBA" id="ARBA00004906"/>
    </source>
</evidence>
<evidence type="ECO:0000256" key="11">
    <source>
        <dbReference type="ARBA" id="ARBA00068653"/>
    </source>
</evidence>
<organism evidence="21 22">
    <name type="scientific">Ignelater luminosus</name>
    <name type="common">Cucubano</name>
    <name type="synonym">Pyrophorus luminosus</name>
    <dbReference type="NCBI Taxonomy" id="2038154"/>
    <lineage>
        <taxon>Eukaryota</taxon>
        <taxon>Metazoa</taxon>
        <taxon>Ecdysozoa</taxon>
        <taxon>Arthropoda</taxon>
        <taxon>Hexapoda</taxon>
        <taxon>Insecta</taxon>
        <taxon>Pterygota</taxon>
        <taxon>Neoptera</taxon>
        <taxon>Endopterygota</taxon>
        <taxon>Coleoptera</taxon>
        <taxon>Polyphaga</taxon>
        <taxon>Elateriformia</taxon>
        <taxon>Elateroidea</taxon>
        <taxon>Elateridae</taxon>
        <taxon>Agrypninae</taxon>
        <taxon>Pyrophorini</taxon>
        <taxon>Ignelater</taxon>
    </lineage>
</organism>
<evidence type="ECO:0000256" key="7">
    <source>
        <dbReference type="ARBA" id="ARBA00022737"/>
    </source>
</evidence>
<evidence type="ECO:0000259" key="20">
    <source>
        <dbReference type="PROSITE" id="PS50237"/>
    </source>
</evidence>
<dbReference type="InterPro" id="IPR035983">
    <property type="entry name" value="Hect_E3_ubiquitin_ligase"/>
</dbReference>
<evidence type="ECO:0000313" key="21">
    <source>
        <dbReference type="EMBL" id="KAF2905070.1"/>
    </source>
</evidence>
<dbReference type="SUPFAM" id="SSF56204">
    <property type="entry name" value="Hect, E3 ligase catalytic domain"/>
    <property type="match status" value="1"/>
</dbReference>
<reference evidence="21" key="1">
    <citation type="submission" date="2019-08" db="EMBL/GenBank/DDBJ databases">
        <title>The genome of the North American firefly Photinus pyralis.</title>
        <authorList>
            <consortium name="Photinus pyralis genome working group"/>
            <person name="Fallon T.R."/>
            <person name="Sander Lower S.E."/>
            <person name="Weng J.-K."/>
        </authorList>
    </citation>
    <scope>NUCLEOTIDE SEQUENCE</scope>
    <source>
        <strain evidence="21">TRF0915ILg1</strain>
        <tissue evidence="21">Whole body</tissue>
    </source>
</reference>
<dbReference type="FunFam" id="2.60.40.150:FF:000024">
    <property type="entry name" value="E3 ubiquitin-protein ligase"/>
    <property type="match status" value="1"/>
</dbReference>
<feature type="compositionally biased region" description="Low complexity" evidence="17">
    <location>
        <begin position="489"/>
        <end position="541"/>
    </location>
</feature>
<dbReference type="Proteomes" id="UP000801492">
    <property type="component" value="Unassembled WGS sequence"/>
</dbReference>
<evidence type="ECO:0000256" key="4">
    <source>
        <dbReference type="ARBA" id="ARBA00012485"/>
    </source>
</evidence>
<gene>
    <name evidence="21" type="ORF">ILUMI_01098</name>
</gene>
<dbReference type="CDD" id="cd00201">
    <property type="entry name" value="WW"/>
    <property type="match status" value="3"/>
</dbReference>